<dbReference type="InterPro" id="IPR001938">
    <property type="entry name" value="Thaumatin"/>
</dbReference>
<evidence type="ECO:0000256" key="6">
    <source>
        <dbReference type="SAM" id="Phobius"/>
    </source>
</evidence>
<keyword evidence="6" id="KW-0812">Transmembrane</keyword>
<dbReference type="SUPFAM" id="SSF49870">
    <property type="entry name" value="Osmotin, thaumatin-like protein"/>
    <property type="match status" value="1"/>
</dbReference>
<keyword evidence="6" id="KW-1133">Transmembrane helix</keyword>
<gene>
    <name evidence="8" type="ORF">D0Y65_047427</name>
</gene>
<protein>
    <submittedName>
        <fullName evidence="8">Thaumatin-like protein</fullName>
    </submittedName>
</protein>
<dbReference type="Proteomes" id="UP000289340">
    <property type="component" value="Chromosome 18"/>
</dbReference>
<dbReference type="PANTHER" id="PTHR31048">
    <property type="entry name" value="OS03G0233200 PROTEIN"/>
    <property type="match status" value="1"/>
</dbReference>
<dbReference type="Gene3D" id="1.10.10.60">
    <property type="entry name" value="Homeodomain-like"/>
    <property type="match status" value="1"/>
</dbReference>
<evidence type="ECO:0000256" key="5">
    <source>
        <dbReference type="ARBA" id="ARBA00023242"/>
    </source>
</evidence>
<dbReference type="SMART" id="SM00717">
    <property type="entry name" value="SANT"/>
    <property type="match status" value="1"/>
</dbReference>
<dbReference type="EMBL" id="QZWG01000018">
    <property type="protein sequence ID" value="RZB50517.1"/>
    <property type="molecule type" value="Genomic_DNA"/>
</dbReference>
<organism evidence="8 9">
    <name type="scientific">Glycine soja</name>
    <name type="common">Wild soybean</name>
    <dbReference type="NCBI Taxonomy" id="3848"/>
    <lineage>
        <taxon>Eukaryota</taxon>
        <taxon>Viridiplantae</taxon>
        <taxon>Streptophyta</taxon>
        <taxon>Embryophyta</taxon>
        <taxon>Tracheophyta</taxon>
        <taxon>Spermatophyta</taxon>
        <taxon>Magnoliopsida</taxon>
        <taxon>eudicotyledons</taxon>
        <taxon>Gunneridae</taxon>
        <taxon>Pentapetalae</taxon>
        <taxon>rosids</taxon>
        <taxon>fabids</taxon>
        <taxon>Fabales</taxon>
        <taxon>Fabaceae</taxon>
        <taxon>Papilionoideae</taxon>
        <taxon>50 kb inversion clade</taxon>
        <taxon>NPAAA clade</taxon>
        <taxon>indigoferoid/millettioid clade</taxon>
        <taxon>Phaseoleae</taxon>
        <taxon>Glycine</taxon>
        <taxon>Glycine subgen. Soja</taxon>
    </lineage>
</organism>
<dbReference type="Gene3D" id="2.60.110.10">
    <property type="entry name" value="Thaumatin"/>
    <property type="match status" value="1"/>
</dbReference>
<dbReference type="InterPro" id="IPR009057">
    <property type="entry name" value="Homeodomain-like_sf"/>
</dbReference>
<keyword evidence="6" id="KW-0472">Membrane</keyword>
<dbReference type="InterPro" id="IPR017884">
    <property type="entry name" value="SANT_dom"/>
</dbReference>
<dbReference type="Pfam" id="PF00314">
    <property type="entry name" value="Thaumatin"/>
    <property type="match status" value="1"/>
</dbReference>
<dbReference type="GO" id="GO:0005634">
    <property type="term" value="C:nucleus"/>
    <property type="evidence" value="ECO:0007669"/>
    <property type="project" value="UniProtKB-SubCell"/>
</dbReference>
<dbReference type="InterPro" id="IPR001005">
    <property type="entry name" value="SANT/Myb"/>
</dbReference>
<feature type="transmembrane region" description="Helical" evidence="6">
    <location>
        <begin position="196"/>
        <end position="214"/>
    </location>
</feature>
<proteinExistence type="inferred from homology"/>
<keyword evidence="4" id="KW-0804">Transcription</keyword>
<reference evidence="8 9" key="1">
    <citation type="submission" date="2018-09" db="EMBL/GenBank/DDBJ databases">
        <title>A high-quality reference genome of wild soybean provides a powerful tool to mine soybean genomes.</title>
        <authorList>
            <person name="Xie M."/>
            <person name="Chung C.Y.L."/>
            <person name="Li M.-W."/>
            <person name="Wong F.-L."/>
            <person name="Chan T.-F."/>
            <person name="Lam H.-M."/>
        </authorList>
    </citation>
    <scope>NUCLEOTIDE SEQUENCE [LARGE SCALE GENOMIC DNA]</scope>
    <source>
        <strain evidence="9">cv. W05</strain>
        <tissue evidence="8">Hypocotyl of etiolated seedlings</tissue>
    </source>
</reference>
<evidence type="ECO:0000313" key="8">
    <source>
        <dbReference type="EMBL" id="RZB50517.1"/>
    </source>
</evidence>
<dbReference type="AlphaFoldDB" id="A0A445FNQ7"/>
<keyword evidence="9" id="KW-1185">Reference proteome</keyword>
<evidence type="ECO:0000259" key="7">
    <source>
        <dbReference type="PROSITE" id="PS51293"/>
    </source>
</evidence>
<dbReference type="InterPro" id="IPR037176">
    <property type="entry name" value="Osmotin/thaumatin-like_sf"/>
</dbReference>
<comment type="subcellular location">
    <subcellularLocation>
        <location evidence="1">Nucleus</location>
    </subcellularLocation>
</comment>
<sequence length="340" mass="37601">MDPVSAGPEFSAMEDTLHLNMVDSTLEAAKRLLSKSLRVGDCGGLLQCNGIGGIPPATLVEITLGTSQSPLHFYDVSLVDGFNLPASVKPAGGGGAGCGIAACEVNLNVYCPSSLVVERNGKVVGCKSVCLAAKSDRYFCTGEFAGRCKPTVFAHLFKIICPNSYSYAYVVKTCVAPRYEKEDKLIISWWRDNNRMSGESISGIIVLLGLLWLHLHVDYTKSQRQVGLFCILMDLLGVVVLLSLTVYLVRNPMASNSLNNSNNKEHFPSWTRLQNKQFEKALVLYDEHTRDRWQNIAKEVGNKSVEEVKRHYAILLEDLSRMESGRVPIPDYKFSENMDI</sequence>
<comment type="similarity">
    <text evidence="2">Belongs to the thaumatin family.</text>
</comment>
<keyword evidence="5" id="KW-0539">Nucleus</keyword>
<dbReference type="FunFam" id="1.10.10.60:FF:000154">
    <property type="entry name" value="Transcription factor SRM1"/>
    <property type="match status" value="1"/>
</dbReference>
<evidence type="ECO:0000256" key="1">
    <source>
        <dbReference type="ARBA" id="ARBA00004123"/>
    </source>
</evidence>
<comment type="caution">
    <text evidence="8">The sequence shown here is derived from an EMBL/GenBank/DDBJ whole genome shotgun (WGS) entry which is preliminary data.</text>
</comment>
<dbReference type="PROSITE" id="PS51293">
    <property type="entry name" value="SANT"/>
    <property type="match status" value="1"/>
</dbReference>
<evidence type="ECO:0000256" key="4">
    <source>
        <dbReference type="ARBA" id="ARBA00023163"/>
    </source>
</evidence>
<evidence type="ECO:0000256" key="2">
    <source>
        <dbReference type="ARBA" id="ARBA00010607"/>
    </source>
</evidence>
<evidence type="ECO:0000313" key="9">
    <source>
        <dbReference type="Proteomes" id="UP000289340"/>
    </source>
</evidence>
<accession>A0A445FNQ7</accession>
<keyword evidence="3" id="KW-0805">Transcription regulation</keyword>
<feature type="domain" description="SANT" evidence="7">
    <location>
        <begin position="265"/>
        <end position="312"/>
    </location>
</feature>
<feature type="transmembrane region" description="Helical" evidence="6">
    <location>
        <begin position="226"/>
        <end position="249"/>
    </location>
</feature>
<dbReference type="SUPFAM" id="SSF46689">
    <property type="entry name" value="Homeodomain-like"/>
    <property type="match status" value="1"/>
</dbReference>
<dbReference type="SMART" id="SM00205">
    <property type="entry name" value="THN"/>
    <property type="match status" value="1"/>
</dbReference>
<dbReference type="CDD" id="cd00167">
    <property type="entry name" value="SANT"/>
    <property type="match status" value="1"/>
</dbReference>
<name>A0A445FNQ7_GLYSO</name>
<dbReference type="PROSITE" id="PS51367">
    <property type="entry name" value="THAUMATIN_2"/>
    <property type="match status" value="1"/>
</dbReference>
<evidence type="ECO:0000256" key="3">
    <source>
        <dbReference type="ARBA" id="ARBA00023015"/>
    </source>
</evidence>